<organism evidence="1 2">
    <name type="scientific">Streptomyces yaizuensis</name>
    <dbReference type="NCBI Taxonomy" id="2989713"/>
    <lineage>
        <taxon>Bacteria</taxon>
        <taxon>Bacillati</taxon>
        <taxon>Actinomycetota</taxon>
        <taxon>Actinomycetes</taxon>
        <taxon>Kitasatosporales</taxon>
        <taxon>Streptomycetaceae</taxon>
        <taxon>Streptomyces</taxon>
    </lineage>
</organism>
<keyword evidence="2" id="KW-1185">Reference proteome</keyword>
<proteinExistence type="predicted"/>
<dbReference type="Proteomes" id="UP001291653">
    <property type="component" value="Unassembled WGS sequence"/>
</dbReference>
<dbReference type="RefSeq" id="WP_323451377.1">
    <property type="nucleotide sequence ID" value="NZ_BSBI01000020.1"/>
</dbReference>
<name>A0ABQ5PA18_9ACTN</name>
<accession>A0ABQ5PA18</accession>
<dbReference type="EMBL" id="BSBI01000020">
    <property type="protein sequence ID" value="GLF99439.1"/>
    <property type="molecule type" value="Genomic_DNA"/>
</dbReference>
<protein>
    <submittedName>
        <fullName evidence="1">GerMN domain-containing protein</fullName>
    </submittedName>
</protein>
<gene>
    <name evidence="1" type="ORF">SYYSPA8_34100</name>
</gene>
<sequence length="178" mass="18553">MTSALPSSVHRTALAGLASVLLTTGCGVPPTGVLDGGDPAGGLTQGMRLYFISPTGRLKAVPRPGIDPSGLRIPGDVIGLLMEGPTEEERAAGLTTLLKTQGFATSTDEDIPSAFFPTTPFDPSSVRDRNTMGQVVCSVARALAVADDDDTRRTDDFPVRVGARDAPTTSYVCSDFLK</sequence>
<evidence type="ECO:0000313" key="2">
    <source>
        <dbReference type="Proteomes" id="UP001291653"/>
    </source>
</evidence>
<comment type="caution">
    <text evidence="1">The sequence shown here is derived from an EMBL/GenBank/DDBJ whole genome shotgun (WGS) entry which is preliminary data.</text>
</comment>
<reference evidence="1 2" key="1">
    <citation type="submission" date="2022-10" db="EMBL/GenBank/DDBJ databases">
        <title>Draft genome sequence of Streptomyces sp. YSPA8.</title>
        <authorList>
            <person name="Moriuchi R."/>
            <person name="Dohra H."/>
            <person name="Yamamura H."/>
            <person name="Kodani S."/>
        </authorList>
    </citation>
    <scope>NUCLEOTIDE SEQUENCE [LARGE SCALE GENOMIC DNA]</scope>
    <source>
        <strain evidence="1 2">YSPA8</strain>
    </source>
</reference>
<evidence type="ECO:0000313" key="1">
    <source>
        <dbReference type="EMBL" id="GLF99439.1"/>
    </source>
</evidence>